<dbReference type="GO" id="GO:0033768">
    <property type="term" value="C:SUMO-targeted ubiquitin ligase complex"/>
    <property type="evidence" value="ECO:0007669"/>
    <property type="project" value="TreeGrafter"/>
</dbReference>
<dbReference type="InterPro" id="IPR049627">
    <property type="entry name" value="SLX8"/>
</dbReference>
<accession>A0A0H2RMZ7</accession>
<name>A0A0H2RMZ7_9AGAM</name>
<dbReference type="PROSITE" id="PS50089">
    <property type="entry name" value="ZF_RING_2"/>
    <property type="match status" value="1"/>
</dbReference>
<evidence type="ECO:0000259" key="4">
    <source>
        <dbReference type="PROSITE" id="PS50157"/>
    </source>
</evidence>
<dbReference type="STRING" id="27342.A0A0H2RMZ7"/>
<dbReference type="PROSITE" id="PS50157">
    <property type="entry name" value="ZINC_FINGER_C2H2_2"/>
    <property type="match status" value="2"/>
</dbReference>
<protein>
    <recommendedName>
        <fullName evidence="7">RING-type domain-containing protein</fullName>
    </recommendedName>
</protein>
<gene>
    <name evidence="5" type="ORF">SCHPADRAFT_392725</name>
</gene>
<feature type="domain" description="C2H2-type" evidence="4">
    <location>
        <begin position="59"/>
        <end position="87"/>
    </location>
</feature>
<proteinExistence type="predicted"/>
<dbReference type="OrthoDB" id="6105938at2759"/>
<dbReference type="GO" id="GO:0061630">
    <property type="term" value="F:ubiquitin protein ligase activity"/>
    <property type="evidence" value="ECO:0007669"/>
    <property type="project" value="InterPro"/>
</dbReference>
<keyword evidence="1" id="KW-0479">Metal-binding</keyword>
<dbReference type="GO" id="GO:0032183">
    <property type="term" value="F:SUMO binding"/>
    <property type="evidence" value="ECO:0007669"/>
    <property type="project" value="TreeGrafter"/>
</dbReference>
<feature type="region of interest" description="Disordered" evidence="2">
    <location>
        <begin position="27"/>
        <end position="48"/>
    </location>
</feature>
<dbReference type="PANTHER" id="PTHR47094:SF1">
    <property type="entry name" value="RING-TYPE E3 UBIQUITIN TRANSFERASE"/>
    <property type="match status" value="1"/>
</dbReference>
<keyword evidence="1" id="KW-0863">Zinc-finger</keyword>
<feature type="domain" description="C2H2-type" evidence="4">
    <location>
        <begin position="110"/>
        <end position="133"/>
    </location>
</feature>
<evidence type="ECO:0000256" key="2">
    <source>
        <dbReference type="SAM" id="MobiDB-lite"/>
    </source>
</evidence>
<organism evidence="5 6">
    <name type="scientific">Schizopora paradoxa</name>
    <dbReference type="NCBI Taxonomy" id="27342"/>
    <lineage>
        <taxon>Eukaryota</taxon>
        <taxon>Fungi</taxon>
        <taxon>Dikarya</taxon>
        <taxon>Basidiomycota</taxon>
        <taxon>Agaricomycotina</taxon>
        <taxon>Agaricomycetes</taxon>
        <taxon>Hymenochaetales</taxon>
        <taxon>Schizoporaceae</taxon>
        <taxon>Schizopora</taxon>
    </lineage>
</organism>
<evidence type="ECO:0000256" key="1">
    <source>
        <dbReference type="PROSITE-ProRule" id="PRU00042"/>
    </source>
</evidence>
<dbReference type="PANTHER" id="PTHR47094">
    <property type="entry name" value="ELFLESS, ISOFORM B"/>
    <property type="match status" value="1"/>
</dbReference>
<evidence type="ECO:0000313" key="6">
    <source>
        <dbReference type="Proteomes" id="UP000053477"/>
    </source>
</evidence>
<keyword evidence="1" id="KW-0862">Zinc</keyword>
<dbReference type="GO" id="GO:0008270">
    <property type="term" value="F:zinc ion binding"/>
    <property type="evidence" value="ECO:0007669"/>
    <property type="project" value="UniProtKB-KW"/>
</dbReference>
<dbReference type="InterPro" id="IPR001841">
    <property type="entry name" value="Znf_RING"/>
</dbReference>
<feature type="domain" description="RING-type" evidence="3">
    <location>
        <begin position="355"/>
        <end position="393"/>
    </location>
</feature>
<dbReference type="EMBL" id="KQ085968">
    <property type="protein sequence ID" value="KLO12942.1"/>
    <property type="molecule type" value="Genomic_DNA"/>
</dbReference>
<keyword evidence="6" id="KW-1185">Reference proteome</keyword>
<dbReference type="SMART" id="SM00355">
    <property type="entry name" value="ZnF_C2H2"/>
    <property type="match status" value="3"/>
</dbReference>
<dbReference type="Pfam" id="PF13639">
    <property type="entry name" value="zf-RING_2"/>
    <property type="match status" value="1"/>
</dbReference>
<dbReference type="GO" id="GO:0006511">
    <property type="term" value="P:ubiquitin-dependent protein catabolic process"/>
    <property type="evidence" value="ECO:0007669"/>
    <property type="project" value="TreeGrafter"/>
</dbReference>
<dbReference type="SMART" id="SM00184">
    <property type="entry name" value="RING"/>
    <property type="match status" value="1"/>
</dbReference>
<reference evidence="5 6" key="1">
    <citation type="submission" date="2015-04" db="EMBL/GenBank/DDBJ databases">
        <title>Complete genome sequence of Schizopora paradoxa KUC8140, a cosmopolitan wood degrader in East Asia.</title>
        <authorList>
            <consortium name="DOE Joint Genome Institute"/>
            <person name="Min B."/>
            <person name="Park H."/>
            <person name="Jang Y."/>
            <person name="Kim J.-J."/>
            <person name="Kim K.H."/>
            <person name="Pangilinan J."/>
            <person name="Lipzen A."/>
            <person name="Riley R."/>
            <person name="Grigoriev I.V."/>
            <person name="Spatafora J.W."/>
            <person name="Choi I.-G."/>
        </authorList>
    </citation>
    <scope>NUCLEOTIDE SEQUENCE [LARGE SCALE GENOMIC DNA]</scope>
    <source>
        <strain evidence="5 6">KUC8140</strain>
    </source>
</reference>
<evidence type="ECO:0000313" key="5">
    <source>
        <dbReference type="EMBL" id="KLO12942.1"/>
    </source>
</evidence>
<evidence type="ECO:0008006" key="7">
    <source>
        <dbReference type="Google" id="ProtNLM"/>
    </source>
</evidence>
<dbReference type="SUPFAM" id="SSF57850">
    <property type="entry name" value="RING/U-box"/>
    <property type="match status" value="1"/>
</dbReference>
<dbReference type="Proteomes" id="UP000053477">
    <property type="component" value="Unassembled WGS sequence"/>
</dbReference>
<dbReference type="InParanoid" id="A0A0H2RMZ7"/>
<feature type="region of interest" description="Disordered" evidence="2">
    <location>
        <begin position="142"/>
        <end position="167"/>
    </location>
</feature>
<dbReference type="AlphaFoldDB" id="A0A0H2RMZ7"/>
<dbReference type="GO" id="GO:0140082">
    <property type="term" value="F:SUMO-ubiquitin ligase activity"/>
    <property type="evidence" value="ECO:0007669"/>
    <property type="project" value="TreeGrafter"/>
</dbReference>
<dbReference type="InterPro" id="IPR013083">
    <property type="entry name" value="Znf_RING/FYVE/PHD"/>
</dbReference>
<sequence>MRLPSLRLSAGTAQGIRASFLRRLSPNSASSMEETPNLTAQASSVNTNPRDVGIDEDVHYCSLCDQCFASAGALLNHNDYNHWHEVPNDETSNTSLRGGQTHSYADNPFPRCTLCGQFFGTEENLSDHLDVMHRAMINQDRERDLPPLPSDDEFSAEESGSASVQIGGRISPIPSLASVERRFPALPVEELQTVDTSQLIVRSQDKWCPTCNLRCASSAEFSKHCKETGHQSRLLVSKNRKLVLNFSRSSDIKTSLENVFPRPLTSRTCSLDYAGTDSETDGSAKSARDVVDAGTDSLLHHCRVCDNYFTSLGDLHFHRWSQACIPSVMNRPETEHPSEEPLRDVAVEKKSAYECPLCMEEEYDLSTLACGHIFGTECARTALQRDRRCPLCRQPSVIGDLRRIFMS</sequence>
<dbReference type="Gene3D" id="3.30.160.60">
    <property type="entry name" value="Classic Zinc Finger"/>
    <property type="match status" value="1"/>
</dbReference>
<evidence type="ECO:0000259" key="3">
    <source>
        <dbReference type="PROSITE" id="PS50089"/>
    </source>
</evidence>
<dbReference type="Gene3D" id="3.30.40.10">
    <property type="entry name" value="Zinc/RING finger domain, C3HC4 (zinc finger)"/>
    <property type="match status" value="1"/>
</dbReference>
<dbReference type="PROSITE" id="PS00028">
    <property type="entry name" value="ZINC_FINGER_C2H2_1"/>
    <property type="match status" value="2"/>
</dbReference>
<dbReference type="InterPro" id="IPR013087">
    <property type="entry name" value="Znf_C2H2_type"/>
</dbReference>